<evidence type="ECO:0000313" key="1">
    <source>
        <dbReference type="EMBL" id="KTF06119.1"/>
    </source>
</evidence>
<reference evidence="1" key="1">
    <citation type="submission" date="2013-11" db="EMBL/GenBank/DDBJ databases">
        <title>Microbial diversity, functional groups and degradation webs in Northern and Southern Mediterranean and Red Sea marine crude oil polluted sites.</title>
        <authorList>
            <person name="Daffonchio D."/>
            <person name="Mapelli F."/>
            <person name="Ferrer M."/>
            <person name="Richter M."/>
            <person name="Cherif A."/>
            <person name="Malkawi H.I."/>
            <person name="Yakimov M.M."/>
            <person name="Abdel-Fattah Y.R."/>
            <person name="Blaghen M."/>
            <person name="Golyshin P.N."/>
            <person name="Kalogerakis N."/>
            <person name="Boon N."/>
            <person name="Magagnini M."/>
            <person name="Fava F."/>
        </authorList>
    </citation>
    <scope>NUCLEOTIDE SEQUENCE</scope>
</reference>
<gene>
    <name evidence="1" type="ORF">MGSAQ_002385</name>
</gene>
<accession>A0A1B6NRP1</accession>
<dbReference type="AlphaFoldDB" id="A0A1B6NRP1"/>
<dbReference type="EMBL" id="AYSL01001356">
    <property type="protein sequence ID" value="KTF06119.1"/>
    <property type="molecule type" value="Genomic_DNA"/>
</dbReference>
<comment type="caution">
    <text evidence="1">The sequence shown here is derived from an EMBL/GenBank/DDBJ whole genome shotgun (WGS) entry which is preliminary data.</text>
</comment>
<proteinExistence type="predicted"/>
<protein>
    <submittedName>
        <fullName evidence="1">Uncharacterized protein</fullName>
    </submittedName>
</protein>
<sequence>MSRDKCWHIICTTRQLIRMREFDICLTATHKTLSRDDRIFGIVC</sequence>
<organism evidence="1">
    <name type="scientific">marine sediment metagenome</name>
    <dbReference type="NCBI Taxonomy" id="412755"/>
    <lineage>
        <taxon>unclassified sequences</taxon>
        <taxon>metagenomes</taxon>
        <taxon>ecological metagenomes</taxon>
    </lineage>
</organism>
<name>A0A1B6NRP1_9ZZZZ</name>